<dbReference type="PIRSF" id="PIRSF015617">
    <property type="entry name" value="Adensltrnsf_CobA"/>
    <property type="match status" value="1"/>
</dbReference>
<dbReference type="PANTHER" id="PTHR46638:SF1">
    <property type="entry name" value="CORRINOID ADENOSYLTRANSFERASE"/>
    <property type="match status" value="1"/>
</dbReference>
<dbReference type="OrthoDB" id="9810309at2"/>
<dbReference type="EMBL" id="FQXJ01000007">
    <property type="protein sequence ID" value="SHI06045.1"/>
    <property type="molecule type" value="Genomic_DNA"/>
</dbReference>
<organism evidence="1 2">
    <name type="scientific">Desulfosporosinus lacus DSM 15449</name>
    <dbReference type="NCBI Taxonomy" id="1121420"/>
    <lineage>
        <taxon>Bacteria</taxon>
        <taxon>Bacillati</taxon>
        <taxon>Bacillota</taxon>
        <taxon>Clostridia</taxon>
        <taxon>Eubacteriales</taxon>
        <taxon>Desulfitobacteriaceae</taxon>
        <taxon>Desulfosporosinus</taxon>
    </lineage>
</organism>
<sequence>MSGLTLVYTGNGKGKTTASLGLSMRALGHNQNVGFLQFMKGSKDYGEVKFATMLRNFTLVQSGQESFVSYEFPDPIDIKMAQEGLELARKWFEEDTFDLVVLDELLVAVAFKLVSVAQVIDLVKQKPPRLNLVMTGRYAAPEIIEIADTVTEMTELRHAYQRGVQAKEGMEF</sequence>
<evidence type="ECO:0000313" key="2">
    <source>
        <dbReference type="Proteomes" id="UP000183954"/>
    </source>
</evidence>
<protein>
    <submittedName>
        <fullName evidence="1">Cob(I)yrinic acid a,c-diamide adenosyltransferase</fullName>
    </submittedName>
</protein>
<dbReference type="STRING" id="1121420.SAMN02746098_02201"/>
<dbReference type="InterPro" id="IPR027417">
    <property type="entry name" value="P-loop_NTPase"/>
</dbReference>
<dbReference type="Gene3D" id="3.40.50.300">
    <property type="entry name" value="P-loop containing nucleotide triphosphate hydrolases"/>
    <property type="match status" value="1"/>
</dbReference>
<dbReference type="PANTHER" id="PTHR46638">
    <property type="entry name" value="CORRINOID ADENOSYLTRANSFERASE"/>
    <property type="match status" value="1"/>
</dbReference>
<dbReference type="GO" id="GO:0008817">
    <property type="term" value="F:corrinoid adenosyltransferase activity"/>
    <property type="evidence" value="ECO:0007669"/>
    <property type="project" value="InterPro"/>
</dbReference>
<dbReference type="GO" id="GO:0009236">
    <property type="term" value="P:cobalamin biosynthetic process"/>
    <property type="evidence" value="ECO:0007669"/>
    <property type="project" value="InterPro"/>
</dbReference>
<keyword evidence="1" id="KW-0808">Transferase</keyword>
<dbReference type="AlphaFoldDB" id="A0A1M5Y1T7"/>
<dbReference type="RefSeq" id="WP_084110250.1">
    <property type="nucleotide sequence ID" value="NZ_FQXJ01000007.1"/>
</dbReference>
<dbReference type="CDD" id="cd00561">
    <property type="entry name" value="CobA_ACA"/>
    <property type="match status" value="1"/>
</dbReference>
<dbReference type="Proteomes" id="UP000183954">
    <property type="component" value="Unassembled WGS sequence"/>
</dbReference>
<dbReference type="SUPFAM" id="SSF52540">
    <property type="entry name" value="P-loop containing nucleoside triphosphate hydrolases"/>
    <property type="match status" value="1"/>
</dbReference>
<evidence type="ECO:0000313" key="1">
    <source>
        <dbReference type="EMBL" id="SHI06045.1"/>
    </source>
</evidence>
<dbReference type="InterPro" id="IPR003724">
    <property type="entry name" value="CblAdoTrfase_CobA"/>
</dbReference>
<proteinExistence type="predicted"/>
<name>A0A1M5Y1T7_9FIRM</name>
<accession>A0A1M5Y1T7</accession>
<gene>
    <name evidence="1" type="ORF">SAMN02746098_02201</name>
</gene>
<reference evidence="2" key="1">
    <citation type="submission" date="2016-11" db="EMBL/GenBank/DDBJ databases">
        <authorList>
            <person name="Varghese N."/>
            <person name="Submissions S."/>
        </authorList>
    </citation>
    <scope>NUCLEOTIDE SEQUENCE [LARGE SCALE GENOMIC DNA]</scope>
    <source>
        <strain evidence="2">DSM 15449</strain>
    </source>
</reference>
<dbReference type="Pfam" id="PF02572">
    <property type="entry name" value="CobA_CobO_BtuR"/>
    <property type="match status" value="1"/>
</dbReference>
<dbReference type="GO" id="GO:0005524">
    <property type="term" value="F:ATP binding"/>
    <property type="evidence" value="ECO:0007669"/>
    <property type="project" value="InterPro"/>
</dbReference>
<keyword evidence="2" id="KW-1185">Reference proteome</keyword>